<dbReference type="Proteomes" id="UP001153709">
    <property type="component" value="Chromosome 9"/>
</dbReference>
<dbReference type="OrthoDB" id="6776014at2759"/>
<evidence type="ECO:0008006" key="3">
    <source>
        <dbReference type="Google" id="ProtNLM"/>
    </source>
</evidence>
<dbReference type="AlphaFoldDB" id="A0A9N9TFV1"/>
<sequence>MDDDREINGTKKFKYLGFILSKNGTNEQETTSRLAQTKNIVMTDGAENWVINKRNRSKITATEMKFMRRSCRVTKIDRIRNEEIKPRMAVEQDIHRRKTFNLVWTSKISDWSPIGRRKRGRPRRSWRDEVDEAIERRDLRDGEWQNRKDRRDRIKKRNYIIRNQFNTWFKLHPRKLYTWKSPQDIVGKIVRNQIDYMLVNKRYRNSCTSVKTCPGADINSDHVSVVGNFKVRMKKVTSKSMKKYDFRKLKNPNVRLKVSGNLNTRVLTCKNAETIEESLTIIQDTVREIKEQHLKKDTEKRKSWMTDEILELMDQRKKTKKISKNIREYILLSEEK</sequence>
<evidence type="ECO:0000313" key="1">
    <source>
        <dbReference type="EMBL" id="CAG9840705.1"/>
    </source>
</evidence>
<organism evidence="1 2">
    <name type="scientific">Diabrotica balteata</name>
    <name type="common">Banded cucumber beetle</name>
    <dbReference type="NCBI Taxonomy" id="107213"/>
    <lineage>
        <taxon>Eukaryota</taxon>
        <taxon>Metazoa</taxon>
        <taxon>Ecdysozoa</taxon>
        <taxon>Arthropoda</taxon>
        <taxon>Hexapoda</taxon>
        <taxon>Insecta</taxon>
        <taxon>Pterygota</taxon>
        <taxon>Neoptera</taxon>
        <taxon>Endopterygota</taxon>
        <taxon>Coleoptera</taxon>
        <taxon>Polyphaga</taxon>
        <taxon>Cucujiformia</taxon>
        <taxon>Chrysomeloidea</taxon>
        <taxon>Chrysomelidae</taxon>
        <taxon>Galerucinae</taxon>
        <taxon>Diabroticina</taxon>
        <taxon>Diabroticites</taxon>
        <taxon>Diabrotica</taxon>
    </lineage>
</organism>
<gene>
    <name evidence="1" type="ORF">DIABBA_LOCUS13329</name>
</gene>
<reference evidence="1" key="1">
    <citation type="submission" date="2022-01" db="EMBL/GenBank/DDBJ databases">
        <authorList>
            <person name="King R."/>
        </authorList>
    </citation>
    <scope>NUCLEOTIDE SEQUENCE</scope>
</reference>
<dbReference type="InterPro" id="IPR036691">
    <property type="entry name" value="Endo/exonu/phosph_ase_sf"/>
</dbReference>
<name>A0A9N9TFV1_DIABA</name>
<dbReference type="Gene3D" id="3.60.10.10">
    <property type="entry name" value="Endonuclease/exonuclease/phosphatase"/>
    <property type="match status" value="1"/>
</dbReference>
<protein>
    <recommendedName>
        <fullName evidence="3">Endonuclease-reverse transcriptase</fullName>
    </recommendedName>
</protein>
<dbReference type="EMBL" id="OU898284">
    <property type="protein sequence ID" value="CAG9840705.1"/>
    <property type="molecule type" value="Genomic_DNA"/>
</dbReference>
<accession>A0A9N9TFV1</accession>
<evidence type="ECO:0000313" key="2">
    <source>
        <dbReference type="Proteomes" id="UP001153709"/>
    </source>
</evidence>
<dbReference type="SUPFAM" id="SSF56219">
    <property type="entry name" value="DNase I-like"/>
    <property type="match status" value="1"/>
</dbReference>
<keyword evidence="2" id="KW-1185">Reference proteome</keyword>
<proteinExistence type="predicted"/>